<keyword evidence="2" id="KW-1185">Reference proteome</keyword>
<gene>
    <name evidence="1" type="ORF">NLG97_g11087</name>
</gene>
<dbReference type="EMBL" id="JANAKD010003239">
    <property type="protein sequence ID" value="KAJ3472324.1"/>
    <property type="molecule type" value="Genomic_DNA"/>
</dbReference>
<name>A0ACC1QBI7_9HYPO</name>
<sequence>MSVKDGTARDDAAERDQGDQLEARAAQVDERKLVRKLDLYLIPLIMMLYLFSFLDRYASLSLSLSQSQKPNPPSSGSCSNK</sequence>
<proteinExistence type="predicted"/>
<accession>A0ACC1QBI7</accession>
<reference evidence="1" key="1">
    <citation type="submission" date="2022-07" db="EMBL/GenBank/DDBJ databases">
        <title>Genome Sequence of Lecanicillium saksenae.</title>
        <authorList>
            <person name="Buettner E."/>
        </authorList>
    </citation>
    <scope>NUCLEOTIDE SEQUENCE</scope>
    <source>
        <strain evidence="1">VT-O1</strain>
    </source>
</reference>
<evidence type="ECO:0000313" key="1">
    <source>
        <dbReference type="EMBL" id="KAJ3472324.1"/>
    </source>
</evidence>
<organism evidence="1 2">
    <name type="scientific">Lecanicillium saksenae</name>
    <dbReference type="NCBI Taxonomy" id="468837"/>
    <lineage>
        <taxon>Eukaryota</taxon>
        <taxon>Fungi</taxon>
        <taxon>Dikarya</taxon>
        <taxon>Ascomycota</taxon>
        <taxon>Pezizomycotina</taxon>
        <taxon>Sordariomycetes</taxon>
        <taxon>Hypocreomycetidae</taxon>
        <taxon>Hypocreales</taxon>
        <taxon>Cordycipitaceae</taxon>
        <taxon>Lecanicillium</taxon>
    </lineage>
</organism>
<protein>
    <submittedName>
        <fullName evidence="1">Uncharacterized protein</fullName>
    </submittedName>
</protein>
<comment type="caution">
    <text evidence="1">The sequence shown here is derived from an EMBL/GenBank/DDBJ whole genome shotgun (WGS) entry which is preliminary data.</text>
</comment>
<evidence type="ECO:0000313" key="2">
    <source>
        <dbReference type="Proteomes" id="UP001148737"/>
    </source>
</evidence>
<dbReference type="Proteomes" id="UP001148737">
    <property type="component" value="Unassembled WGS sequence"/>
</dbReference>